<dbReference type="PANTHER" id="PTHR42896">
    <property type="entry name" value="XYLULOSE-1,5-BISPHOSPHATE (XUBP) PHOSPHATASE"/>
    <property type="match status" value="1"/>
</dbReference>
<proteinExistence type="predicted"/>
<dbReference type="AlphaFoldDB" id="A0A2V0NY45"/>
<dbReference type="EMBL" id="BDRX01000025">
    <property type="protein sequence ID" value="GBF91602.1"/>
    <property type="molecule type" value="Genomic_DNA"/>
</dbReference>
<evidence type="ECO:0000256" key="1">
    <source>
        <dbReference type="SAM" id="MobiDB-lite"/>
    </source>
</evidence>
<organism evidence="2 3">
    <name type="scientific">Raphidocelis subcapitata</name>
    <dbReference type="NCBI Taxonomy" id="307507"/>
    <lineage>
        <taxon>Eukaryota</taxon>
        <taxon>Viridiplantae</taxon>
        <taxon>Chlorophyta</taxon>
        <taxon>core chlorophytes</taxon>
        <taxon>Chlorophyceae</taxon>
        <taxon>CS clade</taxon>
        <taxon>Sphaeropleales</taxon>
        <taxon>Selenastraceae</taxon>
        <taxon>Raphidocelis</taxon>
    </lineage>
</organism>
<protein>
    <recommendedName>
        <fullName evidence="4">Haloacid dehalogenase</fullName>
    </recommendedName>
</protein>
<keyword evidence="3" id="KW-1185">Reference proteome</keyword>
<comment type="caution">
    <text evidence="2">The sequence shown here is derived from an EMBL/GenBank/DDBJ whole genome shotgun (WGS) entry which is preliminary data.</text>
</comment>
<dbReference type="SUPFAM" id="SSF56784">
    <property type="entry name" value="HAD-like"/>
    <property type="match status" value="1"/>
</dbReference>
<evidence type="ECO:0000313" key="2">
    <source>
        <dbReference type="EMBL" id="GBF91602.1"/>
    </source>
</evidence>
<dbReference type="FunCoup" id="A0A2V0NY45">
    <property type="interactions" value="648"/>
</dbReference>
<feature type="region of interest" description="Disordered" evidence="1">
    <location>
        <begin position="13"/>
        <end position="56"/>
    </location>
</feature>
<dbReference type="InterPro" id="IPR044999">
    <property type="entry name" value="CbbY-like"/>
</dbReference>
<accession>A0A2V0NY45</accession>
<dbReference type="InterPro" id="IPR023214">
    <property type="entry name" value="HAD_sf"/>
</dbReference>
<dbReference type="Gene3D" id="3.40.50.1000">
    <property type="entry name" value="HAD superfamily/HAD-like"/>
    <property type="match status" value="2"/>
</dbReference>
<dbReference type="Gene3D" id="1.10.150.240">
    <property type="entry name" value="Putative phosphatase, domain 2"/>
    <property type="match status" value="1"/>
</dbReference>
<dbReference type="InterPro" id="IPR023198">
    <property type="entry name" value="PGP-like_dom2"/>
</dbReference>
<reference evidence="2 3" key="1">
    <citation type="journal article" date="2018" name="Sci. Rep.">
        <title>Raphidocelis subcapitata (=Pseudokirchneriella subcapitata) provides an insight into genome evolution and environmental adaptations in the Sphaeropleales.</title>
        <authorList>
            <person name="Suzuki S."/>
            <person name="Yamaguchi H."/>
            <person name="Nakajima N."/>
            <person name="Kawachi M."/>
        </authorList>
    </citation>
    <scope>NUCLEOTIDE SEQUENCE [LARGE SCALE GENOMIC DNA]</scope>
    <source>
        <strain evidence="2 3">NIES-35</strain>
    </source>
</reference>
<dbReference type="GO" id="GO:0016787">
    <property type="term" value="F:hydrolase activity"/>
    <property type="evidence" value="ECO:0007669"/>
    <property type="project" value="InterPro"/>
</dbReference>
<evidence type="ECO:0008006" key="4">
    <source>
        <dbReference type="Google" id="ProtNLM"/>
    </source>
</evidence>
<name>A0A2V0NY45_9CHLO</name>
<feature type="compositionally biased region" description="Low complexity" evidence="1">
    <location>
        <begin position="41"/>
        <end position="56"/>
    </location>
</feature>
<dbReference type="OrthoDB" id="545219at2759"/>
<dbReference type="PANTHER" id="PTHR42896:SF2">
    <property type="entry name" value="CBBY-LIKE PROTEIN"/>
    <property type="match status" value="1"/>
</dbReference>
<dbReference type="InterPro" id="IPR036412">
    <property type="entry name" value="HAD-like_sf"/>
</dbReference>
<dbReference type="Proteomes" id="UP000247498">
    <property type="component" value="Unassembled WGS sequence"/>
</dbReference>
<dbReference type="InParanoid" id="A0A2V0NY45"/>
<sequence>MGRALCAPGAAIGGHSLSTQPRGPLRAPAVGPAAQRRRGAPRQPAAAADGDSAAPAAPAAPRAAALLLEVDGALTDVVMAGHREAFNRAFRDLGLECTNWTAPLYNDLLTRSDGTGEGLVAAYYGTLGSWPLSVGKGEEPVFARKVHELKQQHFGRMLRGGQLPLRSDAQRVMRDALADGAAVALLAETASAPGEDVVGACMAQLDADLAPQLRVYSAGLHRAPEEGEGEEEGEGAEPGAGFRAAAARLQQGAAESFVQQLSRDAPQSAARVRLGASLLNPGAPRVSPEWLAAVAATLGVPAARCIVVGSSGALVSAAAAAGMVAVALPRQAALAASYPDAAAKFEGWGPGYATWPRLAGLARGAAGR</sequence>
<gene>
    <name evidence="2" type="ORF">Rsub_04342</name>
</gene>
<evidence type="ECO:0000313" key="3">
    <source>
        <dbReference type="Proteomes" id="UP000247498"/>
    </source>
</evidence>